<organism evidence="7 8">
    <name type="scientific">Clostridium botulinum C/D str. DC5</name>
    <dbReference type="NCBI Taxonomy" id="1443128"/>
    <lineage>
        <taxon>Bacteria</taxon>
        <taxon>Bacillati</taxon>
        <taxon>Bacillota</taxon>
        <taxon>Clostridia</taxon>
        <taxon>Eubacteriales</taxon>
        <taxon>Clostridiaceae</taxon>
        <taxon>Clostridium</taxon>
    </lineage>
</organism>
<feature type="active site" description="Proton donor/acceptor" evidence="5">
    <location>
        <position position="82"/>
    </location>
</feature>
<dbReference type="Pfam" id="PF00300">
    <property type="entry name" value="His_Phos_1"/>
    <property type="match status" value="1"/>
</dbReference>
<evidence type="ECO:0000313" key="8">
    <source>
        <dbReference type="Proteomes" id="UP000030014"/>
    </source>
</evidence>
<dbReference type="GO" id="GO:0043755">
    <property type="term" value="F:alpha-ribazole phosphatase activity"/>
    <property type="evidence" value="ECO:0007669"/>
    <property type="project" value="UniProtKB-UniRule"/>
</dbReference>
<dbReference type="Gene3D" id="3.40.50.1240">
    <property type="entry name" value="Phosphoglycerate mutase-like"/>
    <property type="match status" value="1"/>
</dbReference>
<dbReference type="SUPFAM" id="SSF53254">
    <property type="entry name" value="Phosphoglycerate mutase-like"/>
    <property type="match status" value="1"/>
</dbReference>
<dbReference type="GO" id="GO:0005524">
    <property type="term" value="F:ATP binding"/>
    <property type="evidence" value="ECO:0007669"/>
    <property type="project" value="InterPro"/>
</dbReference>
<dbReference type="EC" id="3.1.3.73" evidence="4"/>
<dbReference type="InterPro" id="IPR017578">
    <property type="entry name" value="Ribazole_CobC"/>
</dbReference>
<dbReference type="InterPro" id="IPR005952">
    <property type="entry name" value="Phosphogly_mut1"/>
</dbReference>
<evidence type="ECO:0000256" key="5">
    <source>
        <dbReference type="PIRSR" id="PIRSR613078-1"/>
    </source>
</evidence>
<dbReference type="PIRSF" id="PIRSF000709">
    <property type="entry name" value="6PFK_2-Ptase"/>
    <property type="match status" value="1"/>
</dbReference>
<sequence length="196" mass="22581">MTSLYLARHGESELNVTGVYFGATNCPLTQKGKNQCIELREKLSDVKFDVIITSPLIRAFHSSELISNVLREDIIVMNGLMELDFGAWEGMHYKDIEEKYSSQWELWIKAWVNASPPNGESFKDFYTRVKISLENILSKYKDKKILVVCHQGTLRVIASILLDMNINGYWRFAFDYGKYSLFEITDGYAVLKKINS</sequence>
<dbReference type="PRINTS" id="PR00991">
    <property type="entry name" value="6PFRUCTKNASE"/>
</dbReference>
<dbReference type="Proteomes" id="UP000030014">
    <property type="component" value="Unassembled WGS sequence"/>
</dbReference>
<gene>
    <name evidence="7" type="ORF">Z955_08675</name>
</gene>
<feature type="active site" description="Tele-phosphohistidine intermediate" evidence="5">
    <location>
        <position position="9"/>
    </location>
</feature>
<evidence type="ECO:0000256" key="4">
    <source>
        <dbReference type="NCBIfam" id="TIGR03162"/>
    </source>
</evidence>
<evidence type="ECO:0000256" key="3">
    <source>
        <dbReference type="ARBA" id="ARBA00023235"/>
    </source>
</evidence>
<dbReference type="GO" id="GO:0006003">
    <property type="term" value="P:fructose 2,6-bisphosphate metabolic process"/>
    <property type="evidence" value="ECO:0007669"/>
    <property type="project" value="InterPro"/>
</dbReference>
<dbReference type="CDD" id="cd07067">
    <property type="entry name" value="HP_PGM_like"/>
    <property type="match status" value="1"/>
</dbReference>
<dbReference type="PANTHER" id="PTHR11931">
    <property type="entry name" value="PHOSPHOGLYCERATE MUTASE"/>
    <property type="match status" value="1"/>
</dbReference>
<evidence type="ECO:0000256" key="1">
    <source>
        <dbReference type="ARBA" id="ARBA00006717"/>
    </source>
</evidence>
<protein>
    <recommendedName>
        <fullName evidence="4">Alpha-ribazole phosphatase</fullName>
        <ecNumber evidence="4">3.1.3.73</ecNumber>
    </recommendedName>
</protein>
<dbReference type="InterPro" id="IPR001345">
    <property type="entry name" value="PG/BPGM_mutase_AS"/>
</dbReference>
<accession>A0A0A0IF83</accession>
<feature type="binding site" evidence="6">
    <location>
        <begin position="8"/>
        <end position="15"/>
    </location>
    <ligand>
        <name>substrate</name>
    </ligand>
</feature>
<dbReference type="InterPro" id="IPR013078">
    <property type="entry name" value="His_Pase_superF_clade-1"/>
</dbReference>
<dbReference type="SMART" id="SM00855">
    <property type="entry name" value="PGAM"/>
    <property type="match status" value="1"/>
</dbReference>
<evidence type="ECO:0000256" key="2">
    <source>
        <dbReference type="ARBA" id="ARBA00023152"/>
    </source>
</evidence>
<dbReference type="GO" id="GO:0009236">
    <property type="term" value="P:cobalamin biosynthetic process"/>
    <property type="evidence" value="ECO:0007669"/>
    <property type="project" value="UniProtKB-UniRule"/>
</dbReference>
<feature type="binding site" evidence="6">
    <location>
        <position position="58"/>
    </location>
    <ligand>
        <name>substrate</name>
    </ligand>
</feature>
<dbReference type="PROSITE" id="PS00175">
    <property type="entry name" value="PG_MUTASE"/>
    <property type="match status" value="1"/>
</dbReference>
<name>A0A0A0IF83_CLOBO</name>
<reference evidence="7 8" key="1">
    <citation type="submission" date="2014-01" db="EMBL/GenBank/DDBJ databases">
        <title>Plasmidome dynamics in the species complex Clostridium novyi sensu lato converts strains of independent lineages into distinctly different pathogens.</title>
        <authorList>
            <person name="Skarin H."/>
            <person name="Segerman B."/>
        </authorList>
    </citation>
    <scope>NUCLEOTIDE SEQUENCE [LARGE SCALE GENOMIC DNA]</scope>
    <source>
        <strain evidence="7 8">DC5</strain>
    </source>
</reference>
<dbReference type="InterPro" id="IPR029033">
    <property type="entry name" value="His_PPase_superfam"/>
</dbReference>
<keyword evidence="2" id="KW-0324">Glycolysis</keyword>
<dbReference type="EMBL" id="JDRY01000038">
    <property type="protein sequence ID" value="KGM99183.1"/>
    <property type="molecule type" value="Genomic_DNA"/>
</dbReference>
<comment type="similarity">
    <text evidence="1">Belongs to the phosphoglycerate mutase family. BPG-dependent PGAM subfamily.</text>
</comment>
<dbReference type="AlphaFoldDB" id="A0A0A0IF83"/>
<evidence type="ECO:0000313" key="7">
    <source>
        <dbReference type="EMBL" id="KGM99183.1"/>
    </source>
</evidence>
<comment type="caution">
    <text evidence="7">The sequence shown here is derived from an EMBL/GenBank/DDBJ whole genome shotgun (WGS) entry which is preliminary data.</text>
</comment>
<dbReference type="GO" id="GO:0016868">
    <property type="term" value="F:intramolecular phosphotransferase activity"/>
    <property type="evidence" value="ECO:0007669"/>
    <property type="project" value="InterPro"/>
</dbReference>
<dbReference type="RefSeq" id="WP_039259599.1">
    <property type="nucleotide sequence ID" value="NZ_JDRY01000038.1"/>
</dbReference>
<dbReference type="GO" id="GO:0006096">
    <property type="term" value="P:glycolytic process"/>
    <property type="evidence" value="ECO:0007669"/>
    <property type="project" value="UniProtKB-KW"/>
</dbReference>
<keyword evidence="3" id="KW-0413">Isomerase</keyword>
<evidence type="ECO:0000256" key="6">
    <source>
        <dbReference type="PIRSR" id="PIRSR613078-2"/>
    </source>
</evidence>
<dbReference type="NCBIfam" id="TIGR03162">
    <property type="entry name" value="ribazole_cobC"/>
    <property type="match status" value="1"/>
</dbReference>
<proteinExistence type="inferred from homology"/>
<dbReference type="InterPro" id="IPR003094">
    <property type="entry name" value="6Pfruct_kin"/>
</dbReference>